<comment type="subcellular location">
    <subcellularLocation>
        <location evidence="1">Golgi apparatus membrane</location>
        <topology evidence="1">Single-pass type II membrane protein</topology>
    </subcellularLocation>
</comment>
<keyword evidence="4" id="KW-0808">Transferase</keyword>
<feature type="transmembrane region" description="Helical" evidence="7">
    <location>
        <begin position="20"/>
        <end position="37"/>
    </location>
</feature>
<feature type="region of interest" description="Disordered" evidence="6">
    <location>
        <begin position="54"/>
        <end position="86"/>
    </location>
</feature>
<keyword evidence="5" id="KW-0325">Glycoprotein</keyword>
<keyword evidence="10" id="KW-1185">Reference proteome</keyword>
<dbReference type="PANTHER" id="PTHR20961">
    <property type="entry name" value="GLYCOSYLTRANSFERASE"/>
    <property type="match status" value="1"/>
</dbReference>
<dbReference type="PANTHER" id="PTHR20961:SF97">
    <property type="entry name" value="ALPHA-1,3-ARABINOSYLTRANSFERASE XAT3"/>
    <property type="match status" value="1"/>
</dbReference>
<evidence type="ECO:0000256" key="4">
    <source>
        <dbReference type="ARBA" id="ARBA00022679"/>
    </source>
</evidence>
<keyword evidence="7" id="KW-0812">Transmembrane</keyword>
<organism evidence="9 10">
    <name type="scientific">Musa troglodytarum</name>
    <name type="common">fe'i banana</name>
    <dbReference type="NCBI Taxonomy" id="320322"/>
    <lineage>
        <taxon>Eukaryota</taxon>
        <taxon>Viridiplantae</taxon>
        <taxon>Streptophyta</taxon>
        <taxon>Embryophyta</taxon>
        <taxon>Tracheophyta</taxon>
        <taxon>Spermatophyta</taxon>
        <taxon>Magnoliopsida</taxon>
        <taxon>Liliopsida</taxon>
        <taxon>Zingiberales</taxon>
        <taxon>Musaceae</taxon>
        <taxon>Musa</taxon>
    </lineage>
</organism>
<evidence type="ECO:0000256" key="2">
    <source>
        <dbReference type="ARBA" id="ARBA00004881"/>
    </source>
</evidence>
<dbReference type="Proteomes" id="UP001055439">
    <property type="component" value="Chromosome 4"/>
</dbReference>
<protein>
    <submittedName>
        <fullName evidence="9">Glycosyltransferase</fullName>
    </submittedName>
</protein>
<comment type="pathway">
    <text evidence="2">Glycan metabolism.</text>
</comment>
<dbReference type="InterPro" id="IPR049625">
    <property type="entry name" value="Glyco_transf_61_cat"/>
</dbReference>
<dbReference type="OrthoDB" id="529273at2759"/>
<dbReference type="AlphaFoldDB" id="A0A9E7FRG2"/>
<feature type="domain" description="Glycosyltransferase 61 catalytic" evidence="8">
    <location>
        <begin position="281"/>
        <end position="430"/>
    </location>
</feature>
<feature type="compositionally biased region" description="Polar residues" evidence="6">
    <location>
        <begin position="66"/>
        <end position="77"/>
    </location>
</feature>
<sequence length="524" mass="59091">MGASKLKLVRNVNHSRRFRLVVLMAGCFGVTMAFLVVSKPQTPVHSNPGFRTWLPPPQSGDDVVNGDNNGIQGSHSATSEEEDALNSQALGKVEKEEKQVPHVAEINIEKEKSFQREENAIVVDSTPKEEASIHELTGTMQIPERKPLCDVSDQRVDVCEMYGDIRIPGNSSSVIFMEPSNAEPKELWQVHPYPRKGDETCLAGVRELTVKSSSESPKCTFHHDVPAIVFSVGGYTGNLFHDFTDLLVPLFLTARQFDGEVRFVVTDFKRWWIAKYLPVLQRLSKYPVIDHDKDEEVHCFKQVIVGLRAHKEFHIDPARATNGYTMIDFTKFMRRVFSVGRETLNCIEDLSAWKPRLLIIARKRSRAFTNVDEIVAAAEELGYEVVVGEADAGTNLARFAQIVNSCDVMMGVHGAGLTNFVFLPLNATVIQIVPWGGLEWIAVLDFGNPAKEMGLNYVQYSISIEESTLSEQYPRDHPAFTDPMSFHKRGFHVVRSTFMENQNVKLDVSRFRDVLWKALEHMLQ</sequence>
<evidence type="ECO:0000256" key="5">
    <source>
        <dbReference type="ARBA" id="ARBA00023180"/>
    </source>
</evidence>
<dbReference type="GO" id="GO:0016763">
    <property type="term" value="F:pentosyltransferase activity"/>
    <property type="evidence" value="ECO:0007669"/>
    <property type="project" value="UniProtKB-ARBA"/>
</dbReference>
<accession>A0A9E7FRG2</accession>
<keyword evidence="7" id="KW-1133">Transmembrane helix</keyword>
<keyword evidence="3" id="KW-0328">Glycosyltransferase</keyword>
<evidence type="ECO:0000256" key="7">
    <source>
        <dbReference type="SAM" id="Phobius"/>
    </source>
</evidence>
<reference evidence="9" key="1">
    <citation type="submission" date="2022-05" db="EMBL/GenBank/DDBJ databases">
        <title>The Musa troglodytarum L. genome provides insights into the mechanism of non-climacteric behaviour and enrichment of carotenoids.</title>
        <authorList>
            <person name="Wang J."/>
        </authorList>
    </citation>
    <scope>NUCLEOTIDE SEQUENCE</scope>
    <source>
        <tissue evidence="9">Leaf</tissue>
    </source>
</reference>
<evidence type="ECO:0000313" key="10">
    <source>
        <dbReference type="Proteomes" id="UP001055439"/>
    </source>
</evidence>
<evidence type="ECO:0000259" key="8">
    <source>
        <dbReference type="Pfam" id="PF04577"/>
    </source>
</evidence>
<dbReference type="GO" id="GO:0000139">
    <property type="term" value="C:Golgi membrane"/>
    <property type="evidence" value="ECO:0007669"/>
    <property type="project" value="UniProtKB-SubCell"/>
</dbReference>
<dbReference type="EMBL" id="CP097506">
    <property type="protein sequence ID" value="URD98622.1"/>
    <property type="molecule type" value="Genomic_DNA"/>
</dbReference>
<dbReference type="InterPro" id="IPR007657">
    <property type="entry name" value="Glycosyltransferase_61"/>
</dbReference>
<proteinExistence type="predicted"/>
<name>A0A9E7FRG2_9LILI</name>
<evidence type="ECO:0000256" key="3">
    <source>
        <dbReference type="ARBA" id="ARBA00022676"/>
    </source>
</evidence>
<evidence type="ECO:0000313" key="9">
    <source>
        <dbReference type="EMBL" id="URD98622.1"/>
    </source>
</evidence>
<evidence type="ECO:0000256" key="1">
    <source>
        <dbReference type="ARBA" id="ARBA00004323"/>
    </source>
</evidence>
<keyword evidence="7" id="KW-0472">Membrane</keyword>
<evidence type="ECO:0000256" key="6">
    <source>
        <dbReference type="SAM" id="MobiDB-lite"/>
    </source>
</evidence>
<dbReference type="Pfam" id="PF04577">
    <property type="entry name" value="Glyco_transf_61"/>
    <property type="match status" value="1"/>
</dbReference>
<gene>
    <name evidence="9" type="ORF">MUK42_29328</name>
</gene>